<dbReference type="InterPro" id="IPR050194">
    <property type="entry name" value="Glycosyltransferase_grp1"/>
</dbReference>
<keyword evidence="3" id="KW-0808">Transferase</keyword>
<dbReference type="PANTHER" id="PTHR45947">
    <property type="entry name" value="SULFOQUINOVOSYL TRANSFERASE SQD2"/>
    <property type="match status" value="1"/>
</dbReference>
<proteinExistence type="predicted"/>
<accession>A0A377FRW5</accession>
<dbReference type="Gene3D" id="3.40.50.2000">
    <property type="entry name" value="Glycogen Phosphorylase B"/>
    <property type="match status" value="2"/>
</dbReference>
<dbReference type="PANTHER" id="PTHR45947:SF3">
    <property type="entry name" value="SULFOQUINOVOSYL TRANSFERASE SQD2"/>
    <property type="match status" value="1"/>
</dbReference>
<dbReference type="Pfam" id="PF13579">
    <property type="entry name" value="Glyco_trans_4_4"/>
    <property type="match status" value="1"/>
</dbReference>
<organism evidence="3 4">
    <name type="scientific">Exiguobacterium aurantiacum</name>
    <dbReference type="NCBI Taxonomy" id="33987"/>
    <lineage>
        <taxon>Bacteria</taxon>
        <taxon>Bacillati</taxon>
        <taxon>Bacillota</taxon>
        <taxon>Bacilli</taxon>
        <taxon>Bacillales</taxon>
        <taxon>Bacillales Family XII. Incertae Sedis</taxon>
        <taxon>Exiguobacterium</taxon>
    </lineage>
</organism>
<dbReference type="Pfam" id="PF00534">
    <property type="entry name" value="Glycos_transf_1"/>
    <property type="match status" value="1"/>
</dbReference>
<gene>
    <name evidence="3" type="ORF">NCTC13163_00920</name>
</gene>
<evidence type="ECO:0000259" key="2">
    <source>
        <dbReference type="Pfam" id="PF13579"/>
    </source>
</evidence>
<protein>
    <submittedName>
        <fullName evidence="3">Putative glycosyl transferase</fullName>
    </submittedName>
</protein>
<dbReference type="InterPro" id="IPR028098">
    <property type="entry name" value="Glyco_trans_4-like_N"/>
</dbReference>
<dbReference type="EMBL" id="UGGP01000001">
    <property type="protein sequence ID" value="STO07571.1"/>
    <property type="molecule type" value="Genomic_DNA"/>
</dbReference>
<sequence>MKTMLMVCQNYYPEIGSAGNRMQNITHLMKERGYDVEVITAAPSYPNFNLYQDDRFWNDKALNNQPFIKRLITKKRKHTSNMVSRLALFLEQMFKGVAAVRTLDKKPDVVFATTPSFFMAFVGVYAKRKYGVPFVLDVRDLWPESVKGVGVFKYDWMLTPAFLFEKRLYKTADAIIINSEGFRSYLRQRGVDNDMIHYMPNSIRESERNLERTVPADDRMEILYAGNMGLAQDVSLLLELAERFRDEPRVHFKLIGYGYRKNELKQTIKDRGFKNFLFLEAMPRTEAFQAIKNADVAFVSLIDQDVFDTVIPGKLIDYMAVGKPIVAAVSGHAANVIEAAEVGYVSRKRDIDEIERSLRTLLERPELRDKYGANGVRYVKDNLCWENNIHVLEDVIEKVTMEETR</sequence>
<feature type="domain" description="Glycosyl transferase family 1" evidence="1">
    <location>
        <begin position="211"/>
        <end position="375"/>
    </location>
</feature>
<dbReference type="CDD" id="cd03794">
    <property type="entry name" value="GT4_WbuB-like"/>
    <property type="match status" value="1"/>
</dbReference>
<evidence type="ECO:0000313" key="3">
    <source>
        <dbReference type="EMBL" id="STO07571.1"/>
    </source>
</evidence>
<dbReference type="AlphaFoldDB" id="A0A377FRW5"/>
<name>A0A377FRW5_9BACL</name>
<dbReference type="STRING" id="1397694.GCA_000702585_01434"/>
<evidence type="ECO:0000259" key="1">
    <source>
        <dbReference type="Pfam" id="PF00534"/>
    </source>
</evidence>
<dbReference type="SUPFAM" id="SSF53756">
    <property type="entry name" value="UDP-Glycosyltransferase/glycogen phosphorylase"/>
    <property type="match status" value="1"/>
</dbReference>
<dbReference type="InterPro" id="IPR001296">
    <property type="entry name" value="Glyco_trans_1"/>
</dbReference>
<dbReference type="Proteomes" id="UP000254060">
    <property type="component" value="Unassembled WGS sequence"/>
</dbReference>
<evidence type="ECO:0000313" key="4">
    <source>
        <dbReference type="Proteomes" id="UP000254060"/>
    </source>
</evidence>
<reference evidence="3 4" key="1">
    <citation type="submission" date="2018-06" db="EMBL/GenBank/DDBJ databases">
        <authorList>
            <consortium name="Pathogen Informatics"/>
            <person name="Doyle S."/>
        </authorList>
    </citation>
    <scope>NUCLEOTIDE SEQUENCE [LARGE SCALE GENOMIC DNA]</scope>
    <source>
        <strain evidence="3 4">NCTC13163</strain>
    </source>
</reference>
<dbReference type="GO" id="GO:0016758">
    <property type="term" value="F:hexosyltransferase activity"/>
    <property type="evidence" value="ECO:0007669"/>
    <property type="project" value="TreeGrafter"/>
</dbReference>
<feature type="domain" description="Glycosyltransferase subfamily 4-like N-terminal" evidence="2">
    <location>
        <begin position="18"/>
        <end position="201"/>
    </location>
</feature>